<evidence type="ECO:0000313" key="6">
    <source>
        <dbReference type="Proteomes" id="UP001187415"/>
    </source>
</evidence>
<dbReference type="InterPro" id="IPR035983">
    <property type="entry name" value="Hect_E3_ubiquitin_ligase"/>
</dbReference>
<evidence type="ECO:0000256" key="1">
    <source>
        <dbReference type="ARBA" id="ARBA00022679"/>
    </source>
</evidence>
<organism evidence="5 6">
    <name type="scientific">Channa striata</name>
    <name type="common">Snakehead murrel</name>
    <name type="synonym">Ophicephalus striatus</name>
    <dbReference type="NCBI Taxonomy" id="64152"/>
    <lineage>
        <taxon>Eukaryota</taxon>
        <taxon>Metazoa</taxon>
        <taxon>Chordata</taxon>
        <taxon>Craniata</taxon>
        <taxon>Vertebrata</taxon>
        <taxon>Euteleostomi</taxon>
        <taxon>Actinopterygii</taxon>
        <taxon>Neopterygii</taxon>
        <taxon>Teleostei</taxon>
        <taxon>Neoteleostei</taxon>
        <taxon>Acanthomorphata</taxon>
        <taxon>Anabantaria</taxon>
        <taxon>Anabantiformes</taxon>
        <taxon>Channoidei</taxon>
        <taxon>Channidae</taxon>
        <taxon>Channa</taxon>
    </lineage>
</organism>
<dbReference type="AlphaFoldDB" id="A0AA88IKC4"/>
<dbReference type="Pfam" id="PF00632">
    <property type="entry name" value="HECT"/>
    <property type="match status" value="1"/>
</dbReference>
<feature type="active site" description="Glycyl thioester intermediate" evidence="3">
    <location>
        <position position="126"/>
    </location>
</feature>
<dbReference type="EMBL" id="JAUPFM010000029">
    <property type="protein sequence ID" value="KAK2814659.1"/>
    <property type="molecule type" value="Genomic_DNA"/>
</dbReference>
<proteinExistence type="predicted"/>
<evidence type="ECO:0000259" key="4">
    <source>
        <dbReference type="PROSITE" id="PS50237"/>
    </source>
</evidence>
<dbReference type="SUPFAM" id="SSF56204">
    <property type="entry name" value="Hect, E3 ligase catalytic domain"/>
    <property type="match status" value="1"/>
</dbReference>
<keyword evidence="6" id="KW-1185">Reference proteome</keyword>
<evidence type="ECO:0000256" key="2">
    <source>
        <dbReference type="ARBA" id="ARBA00022786"/>
    </source>
</evidence>
<sequence length="159" mass="18105">MVQEFIARMNSCGGLWNLVEVYWTQFQPLFVNESKKLTQNCVQQLFNIEWSPTGSNNKDQEEATIYLWEGWLMEIQEAGTDISFEDLLVFVTGADHIPPLGFPHPCTITFYDQEPGSRRIPYASTCSLTISLPRGVEEEQEFNDLMNTARKGSLGFGKV</sequence>
<name>A0AA88IKC4_CHASR</name>
<reference evidence="5" key="1">
    <citation type="submission" date="2023-07" db="EMBL/GenBank/DDBJ databases">
        <title>Chromosome-level Genome Assembly of Striped Snakehead (Channa striata).</title>
        <authorList>
            <person name="Liu H."/>
        </authorList>
    </citation>
    <scope>NUCLEOTIDE SEQUENCE</scope>
    <source>
        <strain evidence="5">Gz</strain>
        <tissue evidence="5">Muscle</tissue>
    </source>
</reference>
<accession>A0AA88IKC4</accession>
<gene>
    <name evidence="5" type="ORF">Q5P01_000862</name>
</gene>
<keyword evidence="1" id="KW-0808">Transferase</keyword>
<evidence type="ECO:0000256" key="3">
    <source>
        <dbReference type="PROSITE-ProRule" id="PRU00104"/>
    </source>
</evidence>
<dbReference type="PROSITE" id="PS50237">
    <property type="entry name" value="HECT"/>
    <property type="match status" value="1"/>
</dbReference>
<dbReference type="GO" id="GO:0004842">
    <property type="term" value="F:ubiquitin-protein transferase activity"/>
    <property type="evidence" value="ECO:0007669"/>
    <property type="project" value="InterPro"/>
</dbReference>
<dbReference type="Proteomes" id="UP001187415">
    <property type="component" value="Unassembled WGS sequence"/>
</dbReference>
<comment type="caution">
    <text evidence="5">The sequence shown here is derived from an EMBL/GenBank/DDBJ whole genome shotgun (WGS) entry which is preliminary data.</text>
</comment>
<keyword evidence="2 3" id="KW-0833">Ubl conjugation pathway</keyword>
<dbReference type="Gene3D" id="3.30.2410.10">
    <property type="entry name" value="Hect, E3 ligase catalytic domain"/>
    <property type="match status" value="1"/>
</dbReference>
<feature type="domain" description="HECT" evidence="4">
    <location>
        <begin position="71"/>
        <end position="159"/>
    </location>
</feature>
<evidence type="ECO:0000313" key="5">
    <source>
        <dbReference type="EMBL" id="KAK2814659.1"/>
    </source>
</evidence>
<protein>
    <recommendedName>
        <fullName evidence="4">HECT domain-containing protein</fullName>
    </recommendedName>
</protein>
<dbReference type="InterPro" id="IPR000569">
    <property type="entry name" value="HECT_dom"/>
</dbReference>